<dbReference type="GO" id="GO:0016192">
    <property type="term" value="P:vesicle-mediated transport"/>
    <property type="evidence" value="ECO:0007669"/>
    <property type="project" value="InterPro"/>
</dbReference>
<evidence type="ECO:0000313" key="8">
    <source>
        <dbReference type="Proteomes" id="UP001163846"/>
    </source>
</evidence>
<protein>
    <submittedName>
        <fullName evidence="7">Armadillo-type protein</fullName>
    </submittedName>
</protein>
<keyword evidence="4" id="KW-0472">Membrane</keyword>
<evidence type="ECO:0000256" key="1">
    <source>
        <dbReference type="ARBA" id="ARBA00004308"/>
    </source>
</evidence>
<dbReference type="InterPro" id="IPR050840">
    <property type="entry name" value="Adaptor_Complx_Large_Subunit"/>
</dbReference>
<keyword evidence="8" id="KW-1185">Reference proteome</keyword>
<comment type="caution">
    <text evidence="7">The sequence shown here is derived from an EMBL/GenBank/DDBJ whole genome shotgun (WGS) entry which is preliminary data.</text>
</comment>
<keyword evidence="3" id="KW-0653">Protein transport</keyword>
<dbReference type="Pfam" id="PF01602">
    <property type="entry name" value="Adaptin_N"/>
    <property type="match status" value="1"/>
</dbReference>
<dbReference type="GO" id="GO:0030117">
    <property type="term" value="C:membrane coat"/>
    <property type="evidence" value="ECO:0007669"/>
    <property type="project" value="InterPro"/>
</dbReference>
<feature type="domain" description="Clathrin/coatomer adaptor adaptin-like N-terminal" evidence="6">
    <location>
        <begin position="39"/>
        <end position="334"/>
    </location>
</feature>
<keyword evidence="2" id="KW-0813">Transport</keyword>
<sequence>MNFVPYSSSGASSRRHYVLVRKVETASSTQAVDDVINAEVEYIVQEFTKANVATSLCKQYLIILLYCITVSNTPLTALESVLPHALNLAEAGKNISEKRLGYLFCAELMTEGHELQLMLVNTLRKHLDSPHPANISLALNHLIQCPFVDVIPAIQNRLQELLAHNSPQIRRRTLLALRALSKFDSELLSKPEEVILDKIKDPDDTVCNAALITASKLCQSFEARAAQLMIQKQLSDFLHDTANLNRRGVVIRTLETLRTLGFIESNLPLLNELIRRGAHRKDNVLLRSAFLCLHPFPAQAISAVLGTGSPVIHVRHLLTSRQPNEQYLFLTCLECVDPQSWAGTTPDTPTVLEQWEVEQIMGYLHSRDPVLRKKTVNVINQVDPSIVLTYYENALQNLSDQPTNGKAEHALPLFEVLEIQSGVDGERYARHVLELLGQIEAPSSPDDNIFEGIVDIVLTHIRYSSDEFRRVASGCLLSSLTDSQVRIGSTAMVILAALACENSGQLSLSWVEILEGISSRIAFYPISVQDASLLSLLRIAADCPEIPRQVLDTIFKLKEASKRHIRRRCEQFMQLSSDKERLLEIVNHARSSTLPDFLDALQTYRSNDNTHGSLPHSSSPRGFQNLSPSPNLGSLSASKLRYAAYDAPVPTPRLQRRQISNSNFSSEHSTLGSPHSLATPLAGGELALVASTTEFESEMSATIGDKLSKMTLITEPNDAASRNDLIAFDSPFVAEPPDSSLMSVDVGSPASQLEFDALWESHGTEVRGWYEHSIERLLRQLRLMDASNVEVSVIEASSPPYPGETKVLLRSKPHATPASCAVLRIKESEEDGSLWKLRGNMPLHATVRNFLTEDAGQWV</sequence>
<accession>A0AA38PGG3</accession>
<dbReference type="EMBL" id="MU806017">
    <property type="protein sequence ID" value="KAJ3842106.1"/>
    <property type="molecule type" value="Genomic_DNA"/>
</dbReference>
<evidence type="ECO:0000256" key="5">
    <source>
        <dbReference type="SAM" id="MobiDB-lite"/>
    </source>
</evidence>
<name>A0AA38PGG3_9AGAR</name>
<dbReference type="GO" id="GO:0006886">
    <property type="term" value="P:intracellular protein transport"/>
    <property type="evidence" value="ECO:0007669"/>
    <property type="project" value="InterPro"/>
</dbReference>
<dbReference type="AlphaFoldDB" id="A0AA38PGG3"/>
<dbReference type="InterPro" id="IPR011989">
    <property type="entry name" value="ARM-like"/>
</dbReference>
<evidence type="ECO:0000256" key="4">
    <source>
        <dbReference type="ARBA" id="ARBA00023136"/>
    </source>
</evidence>
<dbReference type="InterPro" id="IPR016024">
    <property type="entry name" value="ARM-type_fold"/>
</dbReference>
<feature type="compositionally biased region" description="Polar residues" evidence="5">
    <location>
        <begin position="608"/>
        <end position="624"/>
    </location>
</feature>
<dbReference type="GO" id="GO:0012505">
    <property type="term" value="C:endomembrane system"/>
    <property type="evidence" value="ECO:0007669"/>
    <property type="project" value="UniProtKB-SubCell"/>
</dbReference>
<dbReference type="SUPFAM" id="SSF48371">
    <property type="entry name" value="ARM repeat"/>
    <property type="match status" value="1"/>
</dbReference>
<evidence type="ECO:0000313" key="7">
    <source>
        <dbReference type="EMBL" id="KAJ3842106.1"/>
    </source>
</evidence>
<proteinExistence type="predicted"/>
<gene>
    <name evidence="7" type="ORF">F5878DRAFT_608582</name>
</gene>
<dbReference type="PANTHER" id="PTHR22780">
    <property type="entry name" value="ADAPTIN, ALPHA/GAMMA/EPSILON"/>
    <property type="match status" value="1"/>
</dbReference>
<dbReference type="InterPro" id="IPR002553">
    <property type="entry name" value="Clathrin/coatomer_adapt-like_N"/>
</dbReference>
<evidence type="ECO:0000256" key="3">
    <source>
        <dbReference type="ARBA" id="ARBA00022927"/>
    </source>
</evidence>
<dbReference type="Gene3D" id="1.25.10.10">
    <property type="entry name" value="Leucine-rich Repeat Variant"/>
    <property type="match status" value="1"/>
</dbReference>
<dbReference type="Proteomes" id="UP001163846">
    <property type="component" value="Unassembled WGS sequence"/>
</dbReference>
<evidence type="ECO:0000256" key="2">
    <source>
        <dbReference type="ARBA" id="ARBA00022448"/>
    </source>
</evidence>
<evidence type="ECO:0000259" key="6">
    <source>
        <dbReference type="Pfam" id="PF01602"/>
    </source>
</evidence>
<organism evidence="7 8">
    <name type="scientific">Lentinula raphanica</name>
    <dbReference type="NCBI Taxonomy" id="153919"/>
    <lineage>
        <taxon>Eukaryota</taxon>
        <taxon>Fungi</taxon>
        <taxon>Dikarya</taxon>
        <taxon>Basidiomycota</taxon>
        <taxon>Agaricomycotina</taxon>
        <taxon>Agaricomycetes</taxon>
        <taxon>Agaricomycetidae</taxon>
        <taxon>Agaricales</taxon>
        <taxon>Marasmiineae</taxon>
        <taxon>Omphalotaceae</taxon>
        <taxon>Lentinula</taxon>
    </lineage>
</organism>
<comment type="subcellular location">
    <subcellularLocation>
        <location evidence="1">Endomembrane system</location>
    </subcellularLocation>
</comment>
<feature type="region of interest" description="Disordered" evidence="5">
    <location>
        <begin position="608"/>
        <end position="630"/>
    </location>
</feature>
<reference evidence="7" key="1">
    <citation type="submission" date="2022-08" db="EMBL/GenBank/DDBJ databases">
        <authorList>
            <consortium name="DOE Joint Genome Institute"/>
            <person name="Min B."/>
            <person name="Riley R."/>
            <person name="Sierra-Patev S."/>
            <person name="Naranjo-Ortiz M."/>
            <person name="Looney B."/>
            <person name="Konkel Z."/>
            <person name="Slot J.C."/>
            <person name="Sakamoto Y."/>
            <person name="Steenwyk J.L."/>
            <person name="Rokas A."/>
            <person name="Carro J."/>
            <person name="Camarero S."/>
            <person name="Ferreira P."/>
            <person name="Molpeceres G."/>
            <person name="Ruiz-Duenas F.J."/>
            <person name="Serrano A."/>
            <person name="Henrissat B."/>
            <person name="Drula E."/>
            <person name="Hughes K.W."/>
            <person name="Mata J.L."/>
            <person name="Ishikawa N.K."/>
            <person name="Vargas-Isla R."/>
            <person name="Ushijima S."/>
            <person name="Smith C.A."/>
            <person name="Ahrendt S."/>
            <person name="Andreopoulos W."/>
            <person name="He G."/>
            <person name="Labutti K."/>
            <person name="Lipzen A."/>
            <person name="Ng V."/>
            <person name="Sandor L."/>
            <person name="Barry K."/>
            <person name="Martinez A.T."/>
            <person name="Xiao Y."/>
            <person name="Gibbons J.G."/>
            <person name="Terashima K."/>
            <person name="Hibbett D.S."/>
            <person name="Grigoriev I.V."/>
        </authorList>
    </citation>
    <scope>NUCLEOTIDE SEQUENCE</scope>
    <source>
        <strain evidence="7">TFB9207</strain>
    </source>
</reference>